<dbReference type="Proteomes" id="UP000218231">
    <property type="component" value="Unassembled WGS sequence"/>
</dbReference>
<dbReference type="InterPro" id="IPR008116">
    <property type="entry name" value="SSDP_DNA-bd"/>
</dbReference>
<reference evidence="5 6" key="1">
    <citation type="journal article" date="2017" name="Curr. Biol.">
        <title>Genome architecture and evolution of a unichromosomal asexual nematode.</title>
        <authorList>
            <person name="Fradin H."/>
            <person name="Zegar C."/>
            <person name="Gutwein M."/>
            <person name="Lucas J."/>
            <person name="Kovtun M."/>
            <person name="Corcoran D."/>
            <person name="Baugh L.R."/>
            <person name="Kiontke K."/>
            <person name="Gunsalus K."/>
            <person name="Fitch D.H."/>
            <person name="Piano F."/>
        </authorList>
    </citation>
    <scope>NUCLEOTIDE SEQUENCE [LARGE SCALE GENOMIC DNA]</scope>
    <source>
        <strain evidence="5">PF1309</strain>
    </source>
</reference>
<evidence type="ECO:0000256" key="1">
    <source>
        <dbReference type="ARBA" id="ARBA00004123"/>
    </source>
</evidence>
<dbReference type="GO" id="GO:0045944">
    <property type="term" value="P:positive regulation of transcription by RNA polymerase II"/>
    <property type="evidence" value="ECO:0007669"/>
    <property type="project" value="TreeGrafter"/>
</dbReference>
<accession>A0A2A2JN22</accession>
<dbReference type="PROSITE" id="PS50896">
    <property type="entry name" value="LISH"/>
    <property type="match status" value="1"/>
</dbReference>
<evidence type="ECO:0000256" key="4">
    <source>
        <dbReference type="SAM" id="MobiDB-lite"/>
    </source>
</evidence>
<keyword evidence="6" id="KW-1185">Reference proteome</keyword>
<feature type="compositionally biased region" description="Polar residues" evidence="4">
    <location>
        <begin position="371"/>
        <end position="389"/>
    </location>
</feature>
<evidence type="ECO:0000256" key="2">
    <source>
        <dbReference type="ARBA" id="ARBA00023125"/>
    </source>
</evidence>
<feature type="region of interest" description="Disordered" evidence="4">
    <location>
        <begin position="1"/>
        <end position="23"/>
    </location>
</feature>
<dbReference type="STRING" id="2018661.A0A2A2JN22"/>
<dbReference type="PANTHER" id="PTHR12610:SF12">
    <property type="entry name" value="SEQUENCE-SPECIFIC SINGLE-STRANDED DNA-BINDING PROTEIN, ISOFORM D"/>
    <property type="match status" value="1"/>
</dbReference>
<dbReference type="GO" id="GO:0003697">
    <property type="term" value="F:single-stranded DNA binding"/>
    <property type="evidence" value="ECO:0007669"/>
    <property type="project" value="InterPro"/>
</dbReference>
<dbReference type="GO" id="GO:0005634">
    <property type="term" value="C:nucleus"/>
    <property type="evidence" value="ECO:0007669"/>
    <property type="project" value="UniProtKB-SubCell"/>
</dbReference>
<evidence type="ECO:0000256" key="3">
    <source>
        <dbReference type="ARBA" id="ARBA00023242"/>
    </source>
</evidence>
<keyword evidence="2" id="KW-0238">DNA-binding</keyword>
<comment type="caution">
    <text evidence="5">The sequence shown here is derived from an EMBL/GenBank/DDBJ whole genome shotgun (WGS) entry which is preliminary data.</text>
</comment>
<dbReference type="PANTHER" id="PTHR12610">
    <property type="entry name" value="SINGLE STRANDED DNA BINDING PROTEIN"/>
    <property type="match status" value="1"/>
</dbReference>
<proteinExistence type="predicted"/>
<name>A0A2A2JN22_9BILA</name>
<feature type="compositionally biased region" description="Basic and acidic residues" evidence="4">
    <location>
        <begin position="396"/>
        <end position="408"/>
    </location>
</feature>
<dbReference type="PRINTS" id="PR01743">
    <property type="entry name" value="SSDNABINDING"/>
</dbReference>
<evidence type="ECO:0000313" key="6">
    <source>
        <dbReference type="Proteomes" id="UP000218231"/>
    </source>
</evidence>
<feature type="compositionally biased region" description="Polar residues" evidence="4">
    <location>
        <begin position="424"/>
        <end position="437"/>
    </location>
</feature>
<sequence>MYSQQATPRAHPNMQPAGVIHSQNDQQAREKLACYVYEYMLLSGATKSAEAFKEEVINSHANANNFKPTDKGQGFLQEWWTMFWDLYCAAPERRDMSDMAPATQEAKMFADNFFQPYASGPQAPMMNGMQPGGFHGAPPGMGMPPEGMMSGFPPARFAAARGPQPGMPPGGFTMFPDPRMANSAPRMPPNAMRMPPQGTFVGGPPPAGMRPMAQPQPGMRYGGPPFIDSPGQSFPPGGMMPNGGVMCSQPQIPMSSPGMPPTGPDNPMGAPYMMSMPTSSSAMPFGMGDTSVTMGNGNGPSGGMGGPGSTDNGQGGMGQGPNGPVGNAPGSVTGPQMGQAVTGLINGEDMKQSPASTPRGGVNGGTPAPGSVQSSGHGAGQPQSVNNPTIGGAGDQSEKQDDMSEISKIKQGLMDDFNMKDEVSTGNSGSEGAQSFF</sequence>
<comment type="subcellular location">
    <subcellularLocation>
        <location evidence="1">Nucleus</location>
    </subcellularLocation>
</comment>
<dbReference type="EMBL" id="LIAE01010325">
    <property type="protein sequence ID" value="PAV63206.1"/>
    <property type="molecule type" value="Genomic_DNA"/>
</dbReference>
<feature type="compositionally biased region" description="Gly residues" evidence="4">
    <location>
        <begin position="296"/>
        <end position="323"/>
    </location>
</feature>
<organism evidence="5 6">
    <name type="scientific">Diploscapter pachys</name>
    <dbReference type="NCBI Taxonomy" id="2018661"/>
    <lineage>
        <taxon>Eukaryota</taxon>
        <taxon>Metazoa</taxon>
        <taxon>Ecdysozoa</taxon>
        <taxon>Nematoda</taxon>
        <taxon>Chromadorea</taxon>
        <taxon>Rhabditida</taxon>
        <taxon>Rhabditina</taxon>
        <taxon>Rhabditomorpha</taxon>
        <taxon>Rhabditoidea</taxon>
        <taxon>Rhabditidae</taxon>
        <taxon>Diploscapter</taxon>
    </lineage>
</organism>
<evidence type="ECO:0000313" key="5">
    <source>
        <dbReference type="EMBL" id="PAV63206.1"/>
    </source>
</evidence>
<dbReference type="AlphaFoldDB" id="A0A2A2JN22"/>
<gene>
    <name evidence="5" type="ORF">WR25_02005</name>
</gene>
<feature type="region of interest" description="Disordered" evidence="4">
    <location>
        <begin position="292"/>
        <end position="437"/>
    </location>
</feature>
<dbReference type="InterPro" id="IPR006594">
    <property type="entry name" value="LisH"/>
</dbReference>
<dbReference type="OrthoDB" id="5600002at2759"/>
<protein>
    <submittedName>
        <fullName evidence="5">Uncharacterized protein</fullName>
    </submittedName>
</protein>
<keyword evidence="3" id="KW-0539">Nucleus</keyword>